<keyword evidence="1" id="KW-0812">Transmembrane</keyword>
<accession>A0A9P7S5I4</accession>
<keyword evidence="1" id="KW-1133">Transmembrane helix</keyword>
<dbReference type="InterPro" id="IPR025363">
    <property type="entry name" value="DUF4267"/>
</dbReference>
<evidence type="ECO:0000313" key="3">
    <source>
        <dbReference type="Proteomes" id="UP001049176"/>
    </source>
</evidence>
<feature type="transmembrane region" description="Helical" evidence="1">
    <location>
        <begin position="85"/>
        <end position="105"/>
    </location>
</feature>
<comment type="caution">
    <text evidence="2">The sequence shown here is derived from an EMBL/GenBank/DDBJ whole genome shotgun (WGS) entry which is preliminary data.</text>
</comment>
<dbReference type="Pfam" id="PF14087">
    <property type="entry name" value="DUF4267"/>
    <property type="match status" value="1"/>
</dbReference>
<dbReference type="EMBL" id="CM032183">
    <property type="protein sequence ID" value="KAG7095545.1"/>
    <property type="molecule type" value="Genomic_DNA"/>
</dbReference>
<reference evidence="2" key="1">
    <citation type="journal article" date="2021" name="Genome Biol. Evol.">
        <title>The assembled and annotated genome of the fairy-ring fungus Marasmius oreades.</title>
        <authorList>
            <person name="Hiltunen M."/>
            <person name="Ament-Velasquez S.L."/>
            <person name="Johannesson H."/>
        </authorList>
    </citation>
    <scope>NUCLEOTIDE SEQUENCE</scope>
    <source>
        <strain evidence="2">03SP1</strain>
    </source>
</reference>
<gene>
    <name evidence="2" type="ORF">E1B28_006283</name>
</gene>
<dbReference type="RefSeq" id="XP_043012015.1">
    <property type="nucleotide sequence ID" value="XM_043150925.1"/>
</dbReference>
<sequence>MPVAVSRSPFLTIASTVFATIWVGFGVNAILNPDHALSFFEFRPPLGAADKKLVDSLMAVYGIRDIFMGLATYAATFVGDRKTLGWILVFGSAVAYADGVVCLMAENGGEWSHWGYGPMLTIVGVLLLGVLG</sequence>
<evidence type="ECO:0000256" key="1">
    <source>
        <dbReference type="SAM" id="Phobius"/>
    </source>
</evidence>
<feature type="transmembrane region" description="Helical" evidence="1">
    <location>
        <begin position="58"/>
        <end position="78"/>
    </location>
</feature>
<dbReference type="OrthoDB" id="5216128at2759"/>
<name>A0A9P7S5I4_9AGAR</name>
<organism evidence="2 3">
    <name type="scientific">Marasmius oreades</name>
    <name type="common">fairy-ring Marasmius</name>
    <dbReference type="NCBI Taxonomy" id="181124"/>
    <lineage>
        <taxon>Eukaryota</taxon>
        <taxon>Fungi</taxon>
        <taxon>Dikarya</taxon>
        <taxon>Basidiomycota</taxon>
        <taxon>Agaricomycotina</taxon>
        <taxon>Agaricomycetes</taxon>
        <taxon>Agaricomycetidae</taxon>
        <taxon>Agaricales</taxon>
        <taxon>Marasmiineae</taxon>
        <taxon>Marasmiaceae</taxon>
        <taxon>Marasmius</taxon>
    </lineage>
</organism>
<dbReference type="GeneID" id="66075359"/>
<dbReference type="Proteomes" id="UP001049176">
    <property type="component" value="Chromosome 3"/>
</dbReference>
<keyword evidence="1" id="KW-0472">Membrane</keyword>
<feature type="transmembrane region" description="Helical" evidence="1">
    <location>
        <begin position="111"/>
        <end position="131"/>
    </location>
</feature>
<proteinExistence type="predicted"/>
<dbReference type="AlphaFoldDB" id="A0A9P7S5I4"/>
<evidence type="ECO:0000313" key="2">
    <source>
        <dbReference type="EMBL" id="KAG7095545.1"/>
    </source>
</evidence>
<feature type="transmembrane region" description="Helical" evidence="1">
    <location>
        <begin position="12"/>
        <end position="31"/>
    </location>
</feature>
<keyword evidence="3" id="KW-1185">Reference proteome</keyword>
<dbReference type="KEGG" id="more:E1B28_006283"/>
<protein>
    <submittedName>
        <fullName evidence="2">Uncharacterized protein</fullName>
    </submittedName>
</protein>